<dbReference type="Pfam" id="PF00248">
    <property type="entry name" value="Aldo_ket_red"/>
    <property type="match status" value="1"/>
</dbReference>
<dbReference type="InterPro" id="IPR036812">
    <property type="entry name" value="NAD(P)_OxRdtase_dom_sf"/>
</dbReference>
<comment type="caution">
    <text evidence="3">The sequence shown here is derived from an EMBL/GenBank/DDBJ whole genome shotgun (WGS) entry which is preliminary data.</text>
</comment>
<dbReference type="SUPFAM" id="SSF51430">
    <property type="entry name" value="NAD(P)-linked oxidoreductase"/>
    <property type="match status" value="1"/>
</dbReference>
<evidence type="ECO:0000313" key="3">
    <source>
        <dbReference type="EMBL" id="KAL1861692.1"/>
    </source>
</evidence>
<dbReference type="EMBL" id="JAWRVE010000083">
    <property type="protein sequence ID" value="KAL1861692.1"/>
    <property type="molecule type" value="Genomic_DNA"/>
</dbReference>
<gene>
    <name evidence="3" type="ORF">Daus18300_008660</name>
</gene>
<proteinExistence type="predicted"/>
<keyword evidence="4" id="KW-1185">Reference proteome</keyword>
<organism evidence="3 4">
    <name type="scientific">Diaporthe australafricana</name>
    <dbReference type="NCBI Taxonomy" id="127596"/>
    <lineage>
        <taxon>Eukaryota</taxon>
        <taxon>Fungi</taxon>
        <taxon>Dikarya</taxon>
        <taxon>Ascomycota</taxon>
        <taxon>Pezizomycotina</taxon>
        <taxon>Sordariomycetes</taxon>
        <taxon>Sordariomycetidae</taxon>
        <taxon>Diaporthales</taxon>
        <taxon>Diaporthaceae</taxon>
        <taxon>Diaporthe</taxon>
    </lineage>
</organism>
<protein>
    <recommendedName>
        <fullName evidence="2">NADP-dependent oxidoreductase domain-containing protein</fullName>
    </recommendedName>
</protein>
<evidence type="ECO:0000313" key="4">
    <source>
        <dbReference type="Proteomes" id="UP001583177"/>
    </source>
</evidence>
<dbReference type="InterPro" id="IPR023210">
    <property type="entry name" value="NADP_OxRdtase_dom"/>
</dbReference>
<name>A0ABR3WH42_9PEZI</name>
<dbReference type="PANTHER" id="PTHR43147:SF2">
    <property type="entry name" value="NADP-DEPENDENT OXIDOREDUCTASE DOMAIN-CONTAINING PROTEIN"/>
    <property type="match status" value="1"/>
</dbReference>
<feature type="domain" description="NADP-dependent oxidoreductase" evidence="2">
    <location>
        <begin position="216"/>
        <end position="526"/>
    </location>
</feature>
<dbReference type="Proteomes" id="UP001583177">
    <property type="component" value="Unassembled WGS sequence"/>
</dbReference>
<keyword evidence="1" id="KW-0560">Oxidoreductase</keyword>
<dbReference type="PANTHER" id="PTHR43147">
    <property type="entry name" value="PROTEIN TAS"/>
    <property type="match status" value="1"/>
</dbReference>
<reference evidence="3 4" key="1">
    <citation type="journal article" date="2024" name="IMA Fungus">
        <title>IMA Genome - F19 : A genome assembly and annotation guide to empower mycologists, including annotated draft genome sequences of Ceratocystis pirilliformis, Diaporthe australafricana, Fusarium ophioides, Paecilomyces lecythidis, and Sporothrix stenoceras.</title>
        <authorList>
            <person name="Aylward J."/>
            <person name="Wilson A.M."/>
            <person name="Visagie C.M."/>
            <person name="Spraker J."/>
            <person name="Barnes I."/>
            <person name="Buitendag C."/>
            <person name="Ceriani C."/>
            <person name="Del Mar Angel L."/>
            <person name="du Plessis D."/>
            <person name="Fuchs T."/>
            <person name="Gasser K."/>
            <person name="Kramer D."/>
            <person name="Li W."/>
            <person name="Munsamy K."/>
            <person name="Piso A."/>
            <person name="Price J.L."/>
            <person name="Sonnekus B."/>
            <person name="Thomas C."/>
            <person name="van der Nest A."/>
            <person name="van Dijk A."/>
            <person name="van Heerden A."/>
            <person name="van Vuuren N."/>
            <person name="Yilmaz N."/>
            <person name="Duong T.A."/>
            <person name="van der Merwe N.A."/>
            <person name="Wingfield M.J."/>
            <person name="Wingfield B.D."/>
        </authorList>
    </citation>
    <scope>NUCLEOTIDE SEQUENCE [LARGE SCALE GENOMIC DNA]</scope>
    <source>
        <strain evidence="3 4">CMW 18300</strain>
    </source>
</reference>
<evidence type="ECO:0000256" key="1">
    <source>
        <dbReference type="ARBA" id="ARBA00023002"/>
    </source>
</evidence>
<sequence length="553" mass="60330">MAPAGHVSALRTLVSQGATTQRPFVEHIRGRLLESPPAFTDAGVLFPPGSDGLASRECLRYVASTRCIFSSKLAEAAMPYLAHFVKCLCEAGARWAHGDELDKVLDQVSGDVVQAVQALKESKPETTPTLLGELQGLLASFEDVSTYCSDTAPKALRYPFTRAERQVRDVISFLFPGAAASPASSQAARSISLSATKRHAAIETFQLGPHRMPRVFNGLWQLSSPAWGSASAESQETALAELVELGLSTADMADHYGDAELIYGDFRNRLPAGSRDAVLAATKWCVFGPIGQPVTTPYVLQAVKERSRRLGGRVELLQFHWHDYSSKEYLDILVELVRITQTHPELVSAIGLCNFDAQHTEEACEYLLGKTGAVGLVSNQVQFSLVDSRPLQEMCSVCEKYGIKLLTYGSLCGGFISPKWLGQPTPELYSETTQLTPSQRKYFDMVQTWGSWPEFQVLLDTLSSVAKKHGGDISLTNVASRWVLQQPSVGAIIVGNRLGVSSHAAENLNIFTFKLDDDDMVAIDQVALGEGGHKTKTVFKQLGDCGNEYRAMH</sequence>
<accession>A0ABR3WH42</accession>
<evidence type="ECO:0000259" key="2">
    <source>
        <dbReference type="Pfam" id="PF00248"/>
    </source>
</evidence>
<dbReference type="Gene3D" id="3.20.20.100">
    <property type="entry name" value="NADP-dependent oxidoreductase domain"/>
    <property type="match status" value="1"/>
</dbReference>